<evidence type="ECO:0000313" key="3">
    <source>
        <dbReference type="EMBL" id="QDU37411.1"/>
    </source>
</evidence>
<feature type="transmembrane region" description="Helical" evidence="2">
    <location>
        <begin position="371"/>
        <end position="388"/>
    </location>
</feature>
<feature type="transmembrane region" description="Helical" evidence="2">
    <location>
        <begin position="105"/>
        <end position="124"/>
    </location>
</feature>
<keyword evidence="2" id="KW-1133">Transmembrane helix</keyword>
<accession>A0A517Z4K4</accession>
<feature type="transmembrane region" description="Helical" evidence="2">
    <location>
        <begin position="395"/>
        <end position="411"/>
    </location>
</feature>
<feature type="transmembrane region" description="Helical" evidence="2">
    <location>
        <begin position="80"/>
        <end position="99"/>
    </location>
</feature>
<feature type="transmembrane region" description="Helical" evidence="2">
    <location>
        <begin position="136"/>
        <end position="155"/>
    </location>
</feature>
<dbReference type="RefSeq" id="WP_145368218.1">
    <property type="nucleotide sequence ID" value="NZ_CP036275.1"/>
</dbReference>
<feature type="transmembrane region" description="Helical" evidence="2">
    <location>
        <begin position="501"/>
        <end position="523"/>
    </location>
</feature>
<keyword evidence="2" id="KW-0472">Membrane</keyword>
<feature type="transmembrane region" description="Helical" evidence="2">
    <location>
        <begin position="12"/>
        <end position="32"/>
    </location>
</feature>
<feature type="transmembrane region" description="Helical" evidence="2">
    <location>
        <begin position="167"/>
        <end position="187"/>
    </location>
</feature>
<gene>
    <name evidence="3" type="ORF">Mal4_17230</name>
</gene>
<feature type="transmembrane region" description="Helical" evidence="2">
    <location>
        <begin position="208"/>
        <end position="233"/>
    </location>
</feature>
<feature type="transmembrane region" description="Helical" evidence="2">
    <location>
        <begin position="317"/>
        <end position="336"/>
    </location>
</feature>
<dbReference type="AlphaFoldDB" id="A0A517Z4K4"/>
<dbReference type="KEGG" id="mri:Mal4_17230"/>
<dbReference type="EMBL" id="CP036275">
    <property type="protein sequence ID" value="QDU37411.1"/>
    <property type="molecule type" value="Genomic_DNA"/>
</dbReference>
<feature type="transmembrane region" description="Helical" evidence="2">
    <location>
        <begin position="343"/>
        <end position="359"/>
    </location>
</feature>
<feature type="transmembrane region" description="Helical" evidence="2">
    <location>
        <begin position="477"/>
        <end position="494"/>
    </location>
</feature>
<feature type="transmembrane region" description="Helical" evidence="2">
    <location>
        <begin position="529"/>
        <end position="549"/>
    </location>
</feature>
<name>A0A517Z4K4_9PLAN</name>
<feature type="transmembrane region" description="Helical" evidence="2">
    <location>
        <begin position="293"/>
        <end position="311"/>
    </location>
</feature>
<feature type="transmembrane region" description="Helical" evidence="2">
    <location>
        <begin position="446"/>
        <end position="465"/>
    </location>
</feature>
<keyword evidence="4" id="KW-1185">Reference proteome</keyword>
<proteinExistence type="predicted"/>
<organism evidence="3 4">
    <name type="scientific">Maioricimonas rarisocia</name>
    <dbReference type="NCBI Taxonomy" id="2528026"/>
    <lineage>
        <taxon>Bacteria</taxon>
        <taxon>Pseudomonadati</taxon>
        <taxon>Planctomycetota</taxon>
        <taxon>Planctomycetia</taxon>
        <taxon>Planctomycetales</taxon>
        <taxon>Planctomycetaceae</taxon>
        <taxon>Maioricimonas</taxon>
    </lineage>
</organism>
<reference evidence="3 4" key="1">
    <citation type="submission" date="2019-02" db="EMBL/GenBank/DDBJ databases">
        <title>Deep-cultivation of Planctomycetes and their phenomic and genomic characterization uncovers novel biology.</title>
        <authorList>
            <person name="Wiegand S."/>
            <person name="Jogler M."/>
            <person name="Boedeker C."/>
            <person name="Pinto D."/>
            <person name="Vollmers J."/>
            <person name="Rivas-Marin E."/>
            <person name="Kohn T."/>
            <person name="Peeters S.H."/>
            <person name="Heuer A."/>
            <person name="Rast P."/>
            <person name="Oberbeckmann S."/>
            <person name="Bunk B."/>
            <person name="Jeske O."/>
            <person name="Meyerdierks A."/>
            <person name="Storesund J.E."/>
            <person name="Kallscheuer N."/>
            <person name="Luecker S."/>
            <person name="Lage O.M."/>
            <person name="Pohl T."/>
            <person name="Merkel B.J."/>
            <person name="Hornburger P."/>
            <person name="Mueller R.-W."/>
            <person name="Bruemmer F."/>
            <person name="Labrenz M."/>
            <person name="Spormann A.M."/>
            <person name="Op den Camp H."/>
            <person name="Overmann J."/>
            <person name="Amann R."/>
            <person name="Jetten M.S.M."/>
            <person name="Mascher T."/>
            <person name="Medema M.H."/>
            <person name="Devos D.P."/>
            <person name="Kaster A.-K."/>
            <person name="Ovreas L."/>
            <person name="Rohde M."/>
            <person name="Galperin M.Y."/>
            <person name="Jogler C."/>
        </authorList>
    </citation>
    <scope>NUCLEOTIDE SEQUENCE [LARGE SCALE GENOMIC DNA]</scope>
    <source>
        <strain evidence="3 4">Mal4</strain>
    </source>
</reference>
<keyword evidence="2" id="KW-0812">Transmembrane</keyword>
<dbReference type="OrthoDB" id="213779at2"/>
<feature type="transmembrane region" description="Helical" evidence="2">
    <location>
        <begin position="44"/>
        <end position="68"/>
    </location>
</feature>
<dbReference type="Proteomes" id="UP000320496">
    <property type="component" value="Chromosome"/>
</dbReference>
<feature type="region of interest" description="Disordered" evidence="1">
    <location>
        <begin position="566"/>
        <end position="592"/>
    </location>
</feature>
<sequence length="592" mass="64270">MSAPRVRPPFLIALYNHNPFYVISVLLMLYAVRSAYGELQVGTINTGLMMGILAGYTSLLAAIAVLIIRQGKVWEDARSIVVLLLLLFLAVSVSADDLFVRMESALGGALILLCGYIFSAVVMESVNFGARIRLGMAYRIPYHLMFALFYLAPWWCSPELHPRTATQLEWTIFLFPVVAAGLMLTLLPAARFGPAYANANGTPWRWPLFPWVGFGMLFFAVGMRTFALAMTFGQTGPIWVHLKSGGRAIAFDTMWGPYFLIPPVFAVLMLLLEGSLSTGNRRLTGRVLRWAPILLLLALPYSSGLVFRGFLDRVTEQIGAPLWLSVFLLLGFYGYAVVRRVPGAGAAALATTLLLAVVGPQTTSLRTLTPVEPWPLFVVGSILVIAAVRKRSSFVGTLAAVLLTTGLWHVLPETLQTRFRFSISYHLLWPSIVTVGLLARDPFAQILRIIGAAQMPLAALVVMTHPAAADVPLEWRAGYVLALTIAAIVIAQLWHSRWYLYAFTGLLGVIGYGIAVVGFRSAVDVLGKAAVTSFAWSLATLLAAFLISAHKAHWLPKRLFPPWKNGNGGGAAAVPGSEPPPDPGTSTPGPVS</sequence>
<feature type="transmembrane region" description="Helical" evidence="2">
    <location>
        <begin position="423"/>
        <end position="439"/>
    </location>
</feature>
<protein>
    <submittedName>
        <fullName evidence="3">Uncharacterized protein</fullName>
    </submittedName>
</protein>
<evidence type="ECO:0000313" key="4">
    <source>
        <dbReference type="Proteomes" id="UP000320496"/>
    </source>
</evidence>
<evidence type="ECO:0000256" key="1">
    <source>
        <dbReference type="SAM" id="MobiDB-lite"/>
    </source>
</evidence>
<feature type="transmembrane region" description="Helical" evidence="2">
    <location>
        <begin position="253"/>
        <end position="272"/>
    </location>
</feature>
<evidence type="ECO:0000256" key="2">
    <source>
        <dbReference type="SAM" id="Phobius"/>
    </source>
</evidence>